<keyword evidence="2" id="KW-1185">Reference proteome</keyword>
<sequence>MTERGSFTRYTYWSERRVKDLARDLEIKTDPGWKTKITVFKVPLISTGIDFESAPRTPHRNEIAARVERALGDLAVEDFVTPPPVKFAKGTGLVQFSHFVSTEPGRVVLNARTQASDGTNVVICMFGSQDNVPGFVGVHDPSPAGWSSSAMFSVTDWLASRCSENDSQWDDPESISVEAMKIALEQGNNNKYQDDPDRPWNRGYTFGDASDSEWLAEIYSDVNLDQDRWSLDDPVDRILVGAPVWVRSPRSSLRRYRDLRRNFNNKNSDLDGRT</sequence>
<reference evidence="1" key="2">
    <citation type="submission" date="2020-09" db="EMBL/GenBank/DDBJ databases">
        <authorList>
            <person name="Sun Q."/>
            <person name="Zhou Y."/>
        </authorList>
    </citation>
    <scope>NUCLEOTIDE SEQUENCE</scope>
    <source>
        <strain evidence="1">CGMCC 4.7299</strain>
    </source>
</reference>
<protein>
    <submittedName>
        <fullName evidence="1">Uncharacterized protein</fullName>
    </submittedName>
</protein>
<dbReference type="AlphaFoldDB" id="A0A8J3C0W8"/>
<organism evidence="1 2">
    <name type="scientific">Mangrovihabitans endophyticus</name>
    <dbReference type="NCBI Taxonomy" id="1751298"/>
    <lineage>
        <taxon>Bacteria</taxon>
        <taxon>Bacillati</taxon>
        <taxon>Actinomycetota</taxon>
        <taxon>Actinomycetes</taxon>
        <taxon>Micromonosporales</taxon>
        <taxon>Micromonosporaceae</taxon>
        <taxon>Mangrovihabitans</taxon>
    </lineage>
</organism>
<evidence type="ECO:0000313" key="1">
    <source>
        <dbReference type="EMBL" id="GGK93127.1"/>
    </source>
</evidence>
<name>A0A8J3C0W8_9ACTN</name>
<proteinExistence type="predicted"/>
<dbReference type="EMBL" id="BMMX01000010">
    <property type="protein sequence ID" value="GGK93127.1"/>
    <property type="molecule type" value="Genomic_DNA"/>
</dbReference>
<reference evidence="1" key="1">
    <citation type="journal article" date="2014" name="Int. J. Syst. Evol. Microbiol.">
        <title>Complete genome sequence of Corynebacterium casei LMG S-19264T (=DSM 44701T), isolated from a smear-ripened cheese.</title>
        <authorList>
            <consortium name="US DOE Joint Genome Institute (JGI-PGF)"/>
            <person name="Walter F."/>
            <person name="Albersmeier A."/>
            <person name="Kalinowski J."/>
            <person name="Ruckert C."/>
        </authorList>
    </citation>
    <scope>NUCLEOTIDE SEQUENCE</scope>
    <source>
        <strain evidence="1">CGMCC 4.7299</strain>
    </source>
</reference>
<comment type="caution">
    <text evidence="1">The sequence shown here is derived from an EMBL/GenBank/DDBJ whole genome shotgun (WGS) entry which is preliminary data.</text>
</comment>
<dbReference type="RefSeq" id="WP_189079688.1">
    <property type="nucleotide sequence ID" value="NZ_BMMX01000010.1"/>
</dbReference>
<evidence type="ECO:0000313" key="2">
    <source>
        <dbReference type="Proteomes" id="UP000656042"/>
    </source>
</evidence>
<gene>
    <name evidence="1" type="ORF">GCM10012284_28840</name>
</gene>
<dbReference type="Proteomes" id="UP000656042">
    <property type="component" value="Unassembled WGS sequence"/>
</dbReference>
<accession>A0A8J3C0W8</accession>